<keyword evidence="2" id="KW-0813">Transport</keyword>
<dbReference type="GO" id="GO:0005789">
    <property type="term" value="C:endoplasmic reticulum membrane"/>
    <property type="evidence" value="ECO:0007669"/>
    <property type="project" value="TreeGrafter"/>
</dbReference>
<evidence type="ECO:0000256" key="2">
    <source>
        <dbReference type="ARBA" id="ARBA00022448"/>
    </source>
</evidence>
<dbReference type="InterPro" id="IPR038407">
    <property type="entry name" value="v-SNARE_N_sf"/>
</dbReference>
<proteinExistence type="predicted"/>
<comment type="caution">
    <text evidence="11">The sequence shown here is derived from an EMBL/GenBank/DDBJ whole genome shotgun (WGS) entry which is preliminary data.</text>
</comment>
<comment type="subcellular location">
    <subcellularLocation>
        <location evidence="1">Membrane</location>
        <topology evidence="1">Single-pass type IV membrane protein</topology>
    </subcellularLocation>
</comment>
<evidence type="ECO:0000256" key="7">
    <source>
        <dbReference type="ARBA" id="ARBA00023136"/>
    </source>
</evidence>
<reference evidence="12" key="1">
    <citation type="journal article" date="2023" name="Commun. Biol.">
        <title>Genome analysis of Parmales, the sister group of diatoms, reveals the evolutionary specialization of diatoms from phago-mixotrophs to photoautotrophs.</title>
        <authorList>
            <person name="Ban H."/>
            <person name="Sato S."/>
            <person name="Yoshikawa S."/>
            <person name="Yamada K."/>
            <person name="Nakamura Y."/>
            <person name="Ichinomiya M."/>
            <person name="Sato N."/>
            <person name="Blanc-Mathieu R."/>
            <person name="Endo H."/>
            <person name="Kuwata A."/>
            <person name="Ogata H."/>
        </authorList>
    </citation>
    <scope>NUCLEOTIDE SEQUENCE [LARGE SCALE GENOMIC DNA]</scope>
    <source>
        <strain evidence="12">NIES 3701</strain>
    </source>
</reference>
<evidence type="ECO:0000313" key="12">
    <source>
        <dbReference type="Proteomes" id="UP001165085"/>
    </source>
</evidence>
<protein>
    <recommendedName>
        <fullName evidence="10">t-SNARE coiled-coil homology domain-containing protein</fullName>
    </recommendedName>
</protein>
<dbReference type="InterPro" id="IPR044766">
    <property type="entry name" value="NPSN/SNAP25-like_N_SNARE"/>
</dbReference>
<keyword evidence="4" id="KW-0653">Protein transport</keyword>
<keyword evidence="3 9" id="KW-0812">Transmembrane</keyword>
<evidence type="ECO:0000256" key="6">
    <source>
        <dbReference type="ARBA" id="ARBA00023054"/>
    </source>
</evidence>
<keyword evidence="12" id="KW-1185">Reference proteome</keyword>
<dbReference type="GO" id="GO:0031201">
    <property type="term" value="C:SNARE complex"/>
    <property type="evidence" value="ECO:0007669"/>
    <property type="project" value="InterPro"/>
</dbReference>
<sequence length="234" mass="26470">MDINYWDESLSSELSSLTDMLKKVSKTSGSSRSSLLNDLTSKISRSRNILKSFKMETRLIKDGVKRRAMDSKYGDYEKRINELEGEVKWARTEGNKKELFGSQEPLSAAEEGDAMLKDASAVQDKTEQSLMHSKQMVEATKDVAVATLEELHRQRDQIKDVTEEVMQIEDNLARADKLIKTFGRRMATDRFIQCFACVNVLLLVGVIVYAVVSKEKTEESTSNVPDQPFGTRVM</sequence>
<dbReference type="EMBL" id="BRXY01000430">
    <property type="protein sequence ID" value="GMH94444.1"/>
    <property type="molecule type" value="Genomic_DNA"/>
</dbReference>
<organism evidence="11 12">
    <name type="scientific">Triparma strigata</name>
    <dbReference type="NCBI Taxonomy" id="1606541"/>
    <lineage>
        <taxon>Eukaryota</taxon>
        <taxon>Sar</taxon>
        <taxon>Stramenopiles</taxon>
        <taxon>Ochrophyta</taxon>
        <taxon>Bolidophyceae</taxon>
        <taxon>Parmales</taxon>
        <taxon>Triparmaceae</taxon>
        <taxon>Triparma</taxon>
    </lineage>
</organism>
<evidence type="ECO:0000313" key="11">
    <source>
        <dbReference type="EMBL" id="GMH94444.1"/>
    </source>
</evidence>
<evidence type="ECO:0000256" key="8">
    <source>
        <dbReference type="SAM" id="Coils"/>
    </source>
</evidence>
<evidence type="ECO:0000256" key="4">
    <source>
        <dbReference type="ARBA" id="ARBA00022927"/>
    </source>
</evidence>
<dbReference type="GO" id="GO:0005794">
    <property type="term" value="C:Golgi apparatus"/>
    <property type="evidence" value="ECO:0007669"/>
    <property type="project" value="TreeGrafter"/>
</dbReference>
<dbReference type="SMART" id="SM00397">
    <property type="entry name" value="t_SNARE"/>
    <property type="match status" value="1"/>
</dbReference>
<keyword evidence="6 8" id="KW-0175">Coiled coil</keyword>
<dbReference type="CDD" id="cd15861">
    <property type="entry name" value="SNARE_SNAP25N_23N_29N_SEC9N"/>
    <property type="match status" value="1"/>
</dbReference>
<dbReference type="AlphaFoldDB" id="A0A9W7EVT5"/>
<dbReference type="Proteomes" id="UP001165085">
    <property type="component" value="Unassembled WGS sequence"/>
</dbReference>
<dbReference type="PANTHER" id="PTHR21230:SF79">
    <property type="entry name" value="T-SNARE COILED-COIL HOMOLOGY DOMAIN-CONTAINING PROTEIN"/>
    <property type="match status" value="1"/>
</dbReference>
<dbReference type="Gene3D" id="1.20.5.110">
    <property type="match status" value="1"/>
</dbReference>
<dbReference type="OrthoDB" id="19261at2759"/>
<keyword evidence="5 9" id="KW-1133">Transmembrane helix</keyword>
<evidence type="ECO:0000256" key="5">
    <source>
        <dbReference type="ARBA" id="ARBA00022989"/>
    </source>
</evidence>
<name>A0A9W7EVT5_9STRA</name>
<evidence type="ECO:0000259" key="10">
    <source>
        <dbReference type="SMART" id="SM00397"/>
    </source>
</evidence>
<dbReference type="SUPFAM" id="SSF58038">
    <property type="entry name" value="SNARE fusion complex"/>
    <property type="match status" value="1"/>
</dbReference>
<feature type="coiled-coil region" evidence="8">
    <location>
        <begin position="66"/>
        <end position="93"/>
    </location>
</feature>
<dbReference type="GO" id="GO:0000149">
    <property type="term" value="F:SNARE binding"/>
    <property type="evidence" value="ECO:0007669"/>
    <property type="project" value="TreeGrafter"/>
</dbReference>
<dbReference type="GO" id="GO:0015031">
    <property type="term" value="P:protein transport"/>
    <property type="evidence" value="ECO:0007669"/>
    <property type="project" value="UniProtKB-KW"/>
</dbReference>
<accession>A0A9W7EVT5</accession>
<dbReference type="GO" id="GO:0006906">
    <property type="term" value="P:vesicle fusion"/>
    <property type="evidence" value="ECO:0007669"/>
    <property type="project" value="TreeGrafter"/>
</dbReference>
<feature type="domain" description="T-SNARE coiled-coil homology" evidence="10">
    <location>
        <begin position="115"/>
        <end position="182"/>
    </location>
</feature>
<dbReference type="Gene3D" id="1.20.58.400">
    <property type="entry name" value="t-snare proteins"/>
    <property type="match status" value="1"/>
</dbReference>
<feature type="transmembrane region" description="Helical" evidence="9">
    <location>
        <begin position="191"/>
        <end position="212"/>
    </location>
</feature>
<dbReference type="GO" id="GO:0031902">
    <property type="term" value="C:late endosome membrane"/>
    <property type="evidence" value="ECO:0007669"/>
    <property type="project" value="TreeGrafter"/>
</dbReference>
<dbReference type="GO" id="GO:0012507">
    <property type="term" value="C:ER to Golgi transport vesicle membrane"/>
    <property type="evidence" value="ECO:0007669"/>
    <property type="project" value="TreeGrafter"/>
</dbReference>
<gene>
    <name evidence="11" type="ORF">TrST_g2726</name>
</gene>
<dbReference type="InterPro" id="IPR000727">
    <property type="entry name" value="T_SNARE_dom"/>
</dbReference>
<dbReference type="GO" id="GO:0005484">
    <property type="term" value="F:SNAP receptor activity"/>
    <property type="evidence" value="ECO:0007669"/>
    <property type="project" value="InterPro"/>
</dbReference>
<feature type="coiled-coil region" evidence="8">
    <location>
        <begin position="144"/>
        <end position="178"/>
    </location>
</feature>
<evidence type="ECO:0000256" key="1">
    <source>
        <dbReference type="ARBA" id="ARBA00004211"/>
    </source>
</evidence>
<keyword evidence="7 9" id="KW-0472">Membrane</keyword>
<evidence type="ECO:0000256" key="3">
    <source>
        <dbReference type="ARBA" id="ARBA00022692"/>
    </source>
</evidence>
<evidence type="ECO:0000256" key="9">
    <source>
        <dbReference type="SAM" id="Phobius"/>
    </source>
</evidence>
<dbReference type="Pfam" id="PF12352">
    <property type="entry name" value="V-SNARE_C"/>
    <property type="match status" value="1"/>
</dbReference>
<dbReference type="PANTHER" id="PTHR21230">
    <property type="entry name" value="VESICLE TRANSPORT V-SNARE PROTEIN VTI1-RELATED"/>
    <property type="match status" value="1"/>
</dbReference>